<dbReference type="AlphaFoldDB" id="A0AAN9TVK9"/>
<accession>A0AAN9TVK9</accession>
<protein>
    <recommendedName>
        <fullName evidence="3">Peptidase S1 domain-containing protein</fullName>
    </recommendedName>
</protein>
<comment type="caution">
    <text evidence="1">The sequence shown here is derived from an EMBL/GenBank/DDBJ whole genome shotgun (WGS) entry which is preliminary data.</text>
</comment>
<dbReference type="InterPro" id="IPR043504">
    <property type="entry name" value="Peptidase_S1_PA_chymotrypsin"/>
</dbReference>
<evidence type="ECO:0000313" key="1">
    <source>
        <dbReference type="EMBL" id="KAK7605141.1"/>
    </source>
</evidence>
<proteinExistence type="predicted"/>
<gene>
    <name evidence="1" type="ORF">V9T40_006999</name>
</gene>
<sequence length="86" mass="9719">MLSHYHMCIQARLQTGVVVGDGGGGLLFPKTDLQGQLRYYLRGIASNKDKTIRSDGTSHIAVFTDIAQYIDWMYEVREKIEISKVN</sequence>
<reference evidence="1 2" key="1">
    <citation type="submission" date="2024-03" db="EMBL/GenBank/DDBJ databases">
        <title>Adaptation during the transition from Ophiocordyceps entomopathogen to insect associate is accompanied by gene loss and intensified selection.</title>
        <authorList>
            <person name="Ward C.M."/>
            <person name="Onetto C.A."/>
            <person name="Borneman A.R."/>
        </authorList>
    </citation>
    <scope>NUCLEOTIDE SEQUENCE [LARGE SCALE GENOMIC DNA]</scope>
    <source>
        <strain evidence="1">AWRI1</strain>
        <tissue evidence="1">Single Adult Female</tissue>
    </source>
</reference>
<dbReference type="Gene3D" id="2.40.10.10">
    <property type="entry name" value="Trypsin-like serine proteases"/>
    <property type="match status" value="1"/>
</dbReference>
<dbReference type="EMBL" id="JBBCAQ010000002">
    <property type="protein sequence ID" value="KAK7605141.1"/>
    <property type="molecule type" value="Genomic_DNA"/>
</dbReference>
<name>A0AAN9TVK9_9HEMI</name>
<evidence type="ECO:0000313" key="2">
    <source>
        <dbReference type="Proteomes" id="UP001367676"/>
    </source>
</evidence>
<dbReference type="SUPFAM" id="SSF50494">
    <property type="entry name" value="Trypsin-like serine proteases"/>
    <property type="match status" value="1"/>
</dbReference>
<keyword evidence="2" id="KW-1185">Reference proteome</keyword>
<organism evidence="1 2">
    <name type="scientific">Parthenolecanium corni</name>
    <dbReference type="NCBI Taxonomy" id="536013"/>
    <lineage>
        <taxon>Eukaryota</taxon>
        <taxon>Metazoa</taxon>
        <taxon>Ecdysozoa</taxon>
        <taxon>Arthropoda</taxon>
        <taxon>Hexapoda</taxon>
        <taxon>Insecta</taxon>
        <taxon>Pterygota</taxon>
        <taxon>Neoptera</taxon>
        <taxon>Paraneoptera</taxon>
        <taxon>Hemiptera</taxon>
        <taxon>Sternorrhyncha</taxon>
        <taxon>Coccoidea</taxon>
        <taxon>Coccidae</taxon>
        <taxon>Parthenolecanium</taxon>
    </lineage>
</organism>
<evidence type="ECO:0008006" key="3">
    <source>
        <dbReference type="Google" id="ProtNLM"/>
    </source>
</evidence>
<dbReference type="InterPro" id="IPR009003">
    <property type="entry name" value="Peptidase_S1_PA"/>
</dbReference>
<dbReference type="Proteomes" id="UP001367676">
    <property type="component" value="Unassembled WGS sequence"/>
</dbReference>